<evidence type="ECO:0000256" key="6">
    <source>
        <dbReference type="ARBA" id="ARBA00022833"/>
    </source>
</evidence>
<dbReference type="InterPro" id="IPR028005">
    <property type="entry name" value="AcTrfase_ESCO_Znf_dom"/>
</dbReference>
<organism evidence="13 14">
    <name type="scientific">Holothuria leucospilota</name>
    <name type="common">Black long sea cucumber</name>
    <name type="synonym">Mertensiothuria leucospilota</name>
    <dbReference type="NCBI Taxonomy" id="206669"/>
    <lineage>
        <taxon>Eukaryota</taxon>
        <taxon>Metazoa</taxon>
        <taxon>Echinodermata</taxon>
        <taxon>Eleutherozoa</taxon>
        <taxon>Echinozoa</taxon>
        <taxon>Holothuroidea</taxon>
        <taxon>Aspidochirotacea</taxon>
        <taxon>Aspidochirotida</taxon>
        <taxon>Holothuriidae</taxon>
        <taxon>Holothuria</taxon>
    </lineage>
</organism>
<dbReference type="PANTHER" id="PTHR45884">
    <property type="entry name" value="N-ACETYLTRANSFERASE ECO"/>
    <property type="match status" value="1"/>
</dbReference>
<feature type="compositionally biased region" description="Basic residues" evidence="10">
    <location>
        <begin position="75"/>
        <end position="99"/>
    </location>
</feature>
<evidence type="ECO:0000259" key="12">
    <source>
        <dbReference type="Pfam" id="PF13880"/>
    </source>
</evidence>
<feature type="compositionally biased region" description="Basic and acidic residues" evidence="10">
    <location>
        <begin position="191"/>
        <end position="202"/>
    </location>
</feature>
<evidence type="ECO:0000256" key="4">
    <source>
        <dbReference type="ARBA" id="ARBA00022723"/>
    </source>
</evidence>
<dbReference type="Proteomes" id="UP001152320">
    <property type="component" value="Chromosome 11"/>
</dbReference>
<dbReference type="EMBL" id="JAIZAY010000011">
    <property type="protein sequence ID" value="KAJ8033140.1"/>
    <property type="molecule type" value="Genomic_DNA"/>
</dbReference>
<keyword evidence="14" id="KW-1185">Reference proteome</keyword>
<protein>
    <submittedName>
        <fullName evidence="13">N-acetyltransferase ESCO1</fullName>
    </submittedName>
</protein>
<dbReference type="GO" id="GO:0005634">
    <property type="term" value="C:nucleus"/>
    <property type="evidence" value="ECO:0007669"/>
    <property type="project" value="UniProtKB-SubCell"/>
</dbReference>
<evidence type="ECO:0000256" key="8">
    <source>
        <dbReference type="ARBA" id="ARBA00023306"/>
    </source>
</evidence>
<feature type="compositionally biased region" description="Basic and acidic residues" evidence="10">
    <location>
        <begin position="101"/>
        <end position="116"/>
    </location>
</feature>
<feature type="domain" description="N-acetyltransferase ESCO acetyl-transferase" evidence="12">
    <location>
        <begin position="598"/>
        <end position="666"/>
    </location>
</feature>
<name>A0A9Q1BUZ3_HOLLE</name>
<evidence type="ECO:0000256" key="3">
    <source>
        <dbReference type="ARBA" id="ARBA00022679"/>
    </source>
</evidence>
<evidence type="ECO:0000256" key="2">
    <source>
        <dbReference type="ARBA" id="ARBA00005816"/>
    </source>
</evidence>
<keyword evidence="5" id="KW-0863">Zinc-finger</keyword>
<dbReference type="Pfam" id="PF13878">
    <property type="entry name" value="zf-C2H2_3"/>
    <property type="match status" value="1"/>
</dbReference>
<accession>A0A9Q1BUZ3</accession>
<keyword evidence="9" id="KW-0012">Acyltransferase</keyword>
<sequence length="669" mass="74978">MRKSPRKSLLLSSDEEAPPSFVAKSFYQSRGKRQVYLNPLERLELRKIQVTSAASNQKEQLREVQPIITSIANKPVKKLRKISRKKGGKSKLHSKKNMNTRKTERVATSHNLEQKSKTPTKKQQKKSPSKRTPRKSPKIAKKGVKLYMQNWRKQQKKRTGKGAKAELLKKKVGKGNIGKRNNVDKSGTTVKTEHIAENKDLGRPGTASRGLNFGKSHQEVSLQSDVNELGEVVCKDGDMGVMDASTDTLFDGVEGEESADMTHLISKDKTSASISNLKRKAESTDSPSKKIKVDKVARQSPRKRRMKTGAESLEAVGEAKPADKPSEGDGVETKLEQEFEEWLWSPGKISEEKELVDDLQNIVDKFLETPKSSSKDKFDSPKKTLTSTPKLYPVFTPPATPSSSKSSPLAQRKETALHTPQPKSPTAWNKLRDKDGMEQMVLDLGQKYFGAVTCDTCGMVYTATHPEDEANHAIFHRKYLSCTKFKGWKNEEVIEEFPDGRIIVINPDAPKYAHRKVEEVRELVDRELGFVEGNTLSGKELCKTFLFITSEKKIGGCLISEGISKGYRVIPDETPPPSQSSDSSKESKKAWCCETTQEPAVCGVSRIWVAGLMRRKKIASRLMEALRNHYTFGSFLTMDDIAFSDPTPDGKLFATSYTKNPRFLVYKYN</sequence>
<feature type="compositionally biased region" description="Basic and acidic residues" evidence="10">
    <location>
        <begin position="371"/>
        <end position="382"/>
    </location>
</feature>
<comment type="caution">
    <text evidence="13">The sequence shown here is derived from an EMBL/GenBank/DDBJ whole genome shotgun (WGS) entry which is preliminary data.</text>
</comment>
<evidence type="ECO:0000313" key="13">
    <source>
        <dbReference type="EMBL" id="KAJ8033140.1"/>
    </source>
</evidence>
<feature type="compositionally biased region" description="Basic and acidic residues" evidence="10">
    <location>
        <begin position="279"/>
        <end position="297"/>
    </location>
</feature>
<reference evidence="13" key="1">
    <citation type="submission" date="2021-10" db="EMBL/GenBank/DDBJ databases">
        <title>Tropical sea cucumber genome reveals ecological adaptation and Cuvierian tubules defense mechanism.</title>
        <authorList>
            <person name="Chen T."/>
        </authorList>
    </citation>
    <scope>NUCLEOTIDE SEQUENCE</scope>
    <source>
        <strain evidence="13">Nanhai2018</strain>
        <tissue evidence="13">Muscle</tissue>
    </source>
</reference>
<keyword evidence="7" id="KW-0539">Nucleus</keyword>
<dbReference type="PANTHER" id="PTHR45884:SF2">
    <property type="entry name" value="N-ACETYLTRANSFERASE ECO"/>
    <property type="match status" value="1"/>
</dbReference>
<feature type="domain" description="N-acetyltransferase ESCO zinc-finger" evidence="11">
    <location>
        <begin position="439"/>
        <end position="478"/>
    </location>
</feature>
<evidence type="ECO:0000256" key="9">
    <source>
        <dbReference type="ARBA" id="ARBA00023315"/>
    </source>
</evidence>
<dbReference type="InterPro" id="IPR028009">
    <property type="entry name" value="ESCO_Acetyltransf_dom"/>
</dbReference>
<evidence type="ECO:0000313" key="14">
    <source>
        <dbReference type="Proteomes" id="UP001152320"/>
    </source>
</evidence>
<dbReference type="AlphaFoldDB" id="A0A9Q1BUZ3"/>
<gene>
    <name evidence="13" type="ORF">HOLleu_23285</name>
</gene>
<comment type="subcellular location">
    <subcellularLocation>
        <location evidence="1">Nucleus</location>
    </subcellularLocation>
</comment>
<dbReference type="GO" id="GO:0007064">
    <property type="term" value="P:mitotic sister chromatid cohesion"/>
    <property type="evidence" value="ECO:0007669"/>
    <property type="project" value="TreeGrafter"/>
</dbReference>
<evidence type="ECO:0000256" key="5">
    <source>
        <dbReference type="ARBA" id="ARBA00022771"/>
    </source>
</evidence>
<keyword evidence="8" id="KW-0131">Cell cycle</keyword>
<comment type="similarity">
    <text evidence="2">Belongs to the acetyltransferase family. ECO subfamily.</text>
</comment>
<keyword evidence="4" id="KW-0479">Metal-binding</keyword>
<proteinExistence type="inferred from homology"/>
<dbReference type="Pfam" id="PF13880">
    <property type="entry name" value="Acetyltransf_13"/>
    <property type="match status" value="1"/>
</dbReference>
<evidence type="ECO:0000256" key="7">
    <source>
        <dbReference type="ARBA" id="ARBA00023242"/>
    </source>
</evidence>
<keyword evidence="6" id="KW-0862">Zinc</keyword>
<evidence type="ECO:0000259" key="11">
    <source>
        <dbReference type="Pfam" id="PF13878"/>
    </source>
</evidence>
<evidence type="ECO:0000256" key="1">
    <source>
        <dbReference type="ARBA" id="ARBA00004123"/>
    </source>
</evidence>
<dbReference type="GO" id="GO:0000785">
    <property type="term" value="C:chromatin"/>
    <property type="evidence" value="ECO:0007669"/>
    <property type="project" value="TreeGrafter"/>
</dbReference>
<dbReference type="GO" id="GO:0061733">
    <property type="term" value="F:protein-lysine-acetyltransferase activity"/>
    <property type="evidence" value="ECO:0007669"/>
    <property type="project" value="TreeGrafter"/>
</dbReference>
<feature type="compositionally biased region" description="Basic and acidic residues" evidence="10">
    <location>
        <begin position="320"/>
        <end position="335"/>
    </location>
</feature>
<feature type="region of interest" description="Disordered" evidence="10">
    <location>
        <begin position="274"/>
        <end position="335"/>
    </location>
</feature>
<dbReference type="GO" id="GO:0008270">
    <property type="term" value="F:zinc ion binding"/>
    <property type="evidence" value="ECO:0007669"/>
    <property type="project" value="UniProtKB-KW"/>
</dbReference>
<evidence type="ECO:0000256" key="10">
    <source>
        <dbReference type="SAM" id="MobiDB-lite"/>
    </source>
</evidence>
<feature type="region of interest" description="Disordered" evidence="10">
    <location>
        <begin position="175"/>
        <end position="212"/>
    </location>
</feature>
<dbReference type="OrthoDB" id="428854at2759"/>
<feature type="region of interest" description="Disordered" evidence="10">
    <location>
        <begin position="75"/>
        <end position="144"/>
    </location>
</feature>
<feature type="compositionally biased region" description="Basic residues" evidence="10">
    <location>
        <begin position="118"/>
        <end position="144"/>
    </location>
</feature>
<feature type="region of interest" description="Disordered" evidence="10">
    <location>
        <begin position="371"/>
        <end position="430"/>
    </location>
</feature>
<keyword evidence="3" id="KW-0808">Transferase</keyword>